<gene>
    <name evidence="1" type="ORF">HPB50_026453</name>
</gene>
<reference evidence="1" key="1">
    <citation type="submission" date="2020-05" db="EMBL/GenBank/DDBJ databases">
        <title>Large-scale comparative analyses of tick genomes elucidate their genetic diversity and vector capacities.</title>
        <authorList>
            <person name="Jia N."/>
            <person name="Wang J."/>
            <person name="Shi W."/>
            <person name="Du L."/>
            <person name="Sun Y."/>
            <person name="Zhan W."/>
            <person name="Jiang J."/>
            <person name="Wang Q."/>
            <person name="Zhang B."/>
            <person name="Ji P."/>
            <person name="Sakyi L.B."/>
            <person name="Cui X."/>
            <person name="Yuan T."/>
            <person name="Jiang B."/>
            <person name="Yang W."/>
            <person name="Lam T.T.-Y."/>
            <person name="Chang Q."/>
            <person name="Ding S."/>
            <person name="Wang X."/>
            <person name="Zhu J."/>
            <person name="Ruan X."/>
            <person name="Zhao L."/>
            <person name="Wei J."/>
            <person name="Que T."/>
            <person name="Du C."/>
            <person name="Cheng J."/>
            <person name="Dai P."/>
            <person name="Han X."/>
            <person name="Huang E."/>
            <person name="Gao Y."/>
            <person name="Liu J."/>
            <person name="Shao H."/>
            <person name="Ye R."/>
            <person name="Li L."/>
            <person name="Wei W."/>
            <person name="Wang X."/>
            <person name="Wang C."/>
            <person name="Yang T."/>
            <person name="Huo Q."/>
            <person name="Li W."/>
            <person name="Guo W."/>
            <person name="Chen H."/>
            <person name="Zhou L."/>
            <person name="Ni X."/>
            <person name="Tian J."/>
            <person name="Zhou Y."/>
            <person name="Sheng Y."/>
            <person name="Liu T."/>
            <person name="Pan Y."/>
            <person name="Xia L."/>
            <person name="Li J."/>
            <person name="Zhao F."/>
            <person name="Cao W."/>
        </authorList>
    </citation>
    <scope>NUCLEOTIDE SEQUENCE</scope>
    <source>
        <strain evidence="1">Hyas-2018</strain>
    </source>
</reference>
<evidence type="ECO:0000313" key="2">
    <source>
        <dbReference type="Proteomes" id="UP000821845"/>
    </source>
</evidence>
<accession>A0ACB7T1S0</accession>
<sequence length="111" mass="13000">MDAKKLIGLGKELGLSGKALLQWVEKERERESEEYALRREAAKEDHERELERQAGERQLLELRLRMQELQQTSQVVPAEPSDRDASRQGLLEKWKARVLNIRPQVREVLLD</sequence>
<evidence type="ECO:0000313" key="1">
    <source>
        <dbReference type="EMBL" id="KAH6940257.1"/>
    </source>
</evidence>
<comment type="caution">
    <text evidence="1">The sequence shown here is derived from an EMBL/GenBank/DDBJ whole genome shotgun (WGS) entry which is preliminary data.</text>
</comment>
<name>A0ACB7T1S0_HYAAI</name>
<organism evidence="1 2">
    <name type="scientific">Hyalomma asiaticum</name>
    <name type="common">Tick</name>
    <dbReference type="NCBI Taxonomy" id="266040"/>
    <lineage>
        <taxon>Eukaryota</taxon>
        <taxon>Metazoa</taxon>
        <taxon>Ecdysozoa</taxon>
        <taxon>Arthropoda</taxon>
        <taxon>Chelicerata</taxon>
        <taxon>Arachnida</taxon>
        <taxon>Acari</taxon>
        <taxon>Parasitiformes</taxon>
        <taxon>Ixodida</taxon>
        <taxon>Ixodoidea</taxon>
        <taxon>Ixodidae</taxon>
        <taxon>Hyalomminae</taxon>
        <taxon>Hyalomma</taxon>
    </lineage>
</organism>
<proteinExistence type="predicted"/>
<dbReference type="EMBL" id="CM023482">
    <property type="protein sequence ID" value="KAH6940257.1"/>
    <property type="molecule type" value="Genomic_DNA"/>
</dbReference>
<protein>
    <submittedName>
        <fullName evidence="1">Uncharacterized protein</fullName>
    </submittedName>
</protein>
<keyword evidence="2" id="KW-1185">Reference proteome</keyword>
<dbReference type="Proteomes" id="UP000821845">
    <property type="component" value="Chromosome 2"/>
</dbReference>